<protein>
    <submittedName>
        <fullName evidence="2">Uncharacterized protein</fullName>
    </submittedName>
</protein>
<proteinExistence type="predicted"/>
<feature type="compositionally biased region" description="Polar residues" evidence="1">
    <location>
        <begin position="96"/>
        <end position="107"/>
    </location>
</feature>
<organism evidence="2 3">
    <name type="scientific">Protopolystoma xenopodis</name>
    <dbReference type="NCBI Taxonomy" id="117903"/>
    <lineage>
        <taxon>Eukaryota</taxon>
        <taxon>Metazoa</taxon>
        <taxon>Spiralia</taxon>
        <taxon>Lophotrochozoa</taxon>
        <taxon>Platyhelminthes</taxon>
        <taxon>Monogenea</taxon>
        <taxon>Polyopisthocotylea</taxon>
        <taxon>Polystomatidea</taxon>
        <taxon>Polystomatidae</taxon>
        <taxon>Protopolystoma</taxon>
    </lineage>
</organism>
<gene>
    <name evidence="2" type="ORF">PXEA_LOCUS5373</name>
</gene>
<evidence type="ECO:0000256" key="1">
    <source>
        <dbReference type="SAM" id="MobiDB-lite"/>
    </source>
</evidence>
<comment type="caution">
    <text evidence="2">The sequence shown here is derived from an EMBL/GenBank/DDBJ whole genome shotgun (WGS) entry which is preliminary data.</text>
</comment>
<feature type="region of interest" description="Disordered" evidence="1">
    <location>
        <begin position="96"/>
        <end position="118"/>
    </location>
</feature>
<name>A0A3S4ZTZ6_9PLAT</name>
<reference evidence="2" key="1">
    <citation type="submission" date="2018-11" db="EMBL/GenBank/DDBJ databases">
        <authorList>
            <consortium name="Pathogen Informatics"/>
        </authorList>
    </citation>
    <scope>NUCLEOTIDE SEQUENCE</scope>
</reference>
<dbReference type="Proteomes" id="UP000784294">
    <property type="component" value="Unassembled WGS sequence"/>
</dbReference>
<accession>A0A3S4ZTZ6</accession>
<keyword evidence="3" id="KW-1185">Reference proteome</keyword>
<dbReference type="EMBL" id="CAAALY010013291">
    <property type="protein sequence ID" value="VEL11933.1"/>
    <property type="molecule type" value="Genomic_DNA"/>
</dbReference>
<sequence>MLVSACRSVCSPLFWDTATHLGVGMVICREGQPSDHVTSASFGRLGRQSGRPIHRVDVRPGLASHTHDIDPSVHQSLHPNIHSSAHLIIYSSDRPTVHSSAHPTNHSLMPPTRHENSLPNRLTQRRCLDLSTTWTVG</sequence>
<dbReference type="AlphaFoldDB" id="A0A3S4ZTZ6"/>
<evidence type="ECO:0000313" key="2">
    <source>
        <dbReference type="EMBL" id="VEL11933.1"/>
    </source>
</evidence>
<evidence type="ECO:0000313" key="3">
    <source>
        <dbReference type="Proteomes" id="UP000784294"/>
    </source>
</evidence>